<evidence type="ECO:0000313" key="3">
    <source>
        <dbReference type="EMBL" id="GII91802.1"/>
    </source>
</evidence>
<evidence type="ECO:0000256" key="2">
    <source>
        <dbReference type="SAM" id="SignalP"/>
    </source>
</evidence>
<name>A0A919V778_9ACTN</name>
<dbReference type="Proteomes" id="UP000606172">
    <property type="component" value="Unassembled WGS sequence"/>
</dbReference>
<feature type="compositionally biased region" description="Basic and acidic residues" evidence="1">
    <location>
        <begin position="138"/>
        <end position="157"/>
    </location>
</feature>
<dbReference type="EMBL" id="BOOW01000012">
    <property type="protein sequence ID" value="GII91802.1"/>
    <property type="molecule type" value="Genomic_DNA"/>
</dbReference>
<dbReference type="PROSITE" id="PS51257">
    <property type="entry name" value="PROKAR_LIPOPROTEIN"/>
    <property type="match status" value="1"/>
</dbReference>
<keyword evidence="4" id="KW-1185">Reference proteome</keyword>
<evidence type="ECO:0000313" key="4">
    <source>
        <dbReference type="Proteomes" id="UP000606172"/>
    </source>
</evidence>
<dbReference type="AlphaFoldDB" id="A0A919V778"/>
<feature type="chain" id="PRO_5037195410" evidence="2">
    <location>
        <begin position="21"/>
        <end position="176"/>
    </location>
</feature>
<evidence type="ECO:0000256" key="1">
    <source>
        <dbReference type="SAM" id="MobiDB-lite"/>
    </source>
</evidence>
<keyword evidence="2" id="KW-0732">Signal</keyword>
<feature type="region of interest" description="Disordered" evidence="1">
    <location>
        <begin position="124"/>
        <end position="176"/>
    </location>
</feature>
<dbReference type="RefSeq" id="WP_204023982.1">
    <property type="nucleotide sequence ID" value="NZ_BOOW01000012.1"/>
</dbReference>
<comment type="caution">
    <text evidence="3">The sequence shown here is derived from an EMBL/GenBank/DDBJ whole genome shotgun (WGS) entry which is preliminary data.</text>
</comment>
<feature type="compositionally biased region" description="Basic and acidic residues" evidence="1">
    <location>
        <begin position="166"/>
        <end position="176"/>
    </location>
</feature>
<proteinExistence type="predicted"/>
<protein>
    <submittedName>
        <fullName evidence="3">Uncharacterized protein</fullName>
    </submittedName>
</protein>
<accession>A0A919V778</accession>
<feature type="signal peptide" evidence="2">
    <location>
        <begin position="1"/>
        <end position="20"/>
    </location>
</feature>
<gene>
    <name evidence="3" type="ORF">Ssi02_20330</name>
</gene>
<organism evidence="3 4">
    <name type="scientific">Sinosporangium siamense</name>
    <dbReference type="NCBI Taxonomy" id="1367973"/>
    <lineage>
        <taxon>Bacteria</taxon>
        <taxon>Bacillati</taxon>
        <taxon>Actinomycetota</taxon>
        <taxon>Actinomycetes</taxon>
        <taxon>Streptosporangiales</taxon>
        <taxon>Streptosporangiaceae</taxon>
        <taxon>Sinosporangium</taxon>
    </lineage>
</organism>
<reference evidence="3" key="1">
    <citation type="submission" date="2021-01" db="EMBL/GenBank/DDBJ databases">
        <title>Whole genome shotgun sequence of Sinosporangium siamense NBRC 109515.</title>
        <authorList>
            <person name="Komaki H."/>
            <person name="Tamura T."/>
        </authorList>
    </citation>
    <scope>NUCLEOTIDE SEQUENCE</scope>
    <source>
        <strain evidence="3">NBRC 109515</strain>
    </source>
</reference>
<sequence>MKTPRTLALITVVFPVLALAACGSEQQGTGVASLAGTGVAASASPSPTTSSDPLKFARCMRENGIDMPDPDGRPKVNFGGAEVNKEAFAKAQKECGKYMAGGMGADRSDPKVRDRMLKFAQCMRENGVNMPDPSEEGGMMRRGDVNPESETFKKAMEACRQQASPRGKDENPAPGS</sequence>